<feature type="domain" description="HAMP" evidence="6">
    <location>
        <begin position="287"/>
        <end position="340"/>
    </location>
</feature>
<feature type="domain" description="Methyl-accepting transducer" evidence="5">
    <location>
        <begin position="359"/>
        <end position="595"/>
    </location>
</feature>
<dbReference type="InterPro" id="IPR004089">
    <property type="entry name" value="MCPsignal_dom"/>
</dbReference>
<dbReference type="PANTHER" id="PTHR32089">
    <property type="entry name" value="METHYL-ACCEPTING CHEMOTAXIS PROTEIN MCPB"/>
    <property type="match status" value="1"/>
</dbReference>
<gene>
    <name evidence="7" type="ORF">GJ688_17025</name>
</gene>
<evidence type="ECO:0000256" key="1">
    <source>
        <dbReference type="ARBA" id="ARBA00023224"/>
    </source>
</evidence>
<dbReference type="RefSeq" id="WP_155477719.1">
    <property type="nucleotide sequence ID" value="NZ_WNKU01000030.1"/>
</dbReference>
<dbReference type="OrthoDB" id="5392220at2"/>
<proteinExistence type="inferred from homology"/>
<accession>A0A6I3SQF1</accession>
<evidence type="ECO:0000256" key="4">
    <source>
        <dbReference type="SAM" id="Phobius"/>
    </source>
</evidence>
<dbReference type="InterPro" id="IPR007892">
    <property type="entry name" value="CHASE4"/>
</dbReference>
<evidence type="ECO:0000256" key="3">
    <source>
        <dbReference type="PROSITE-ProRule" id="PRU00284"/>
    </source>
</evidence>
<dbReference type="PROSITE" id="PS50885">
    <property type="entry name" value="HAMP"/>
    <property type="match status" value="1"/>
</dbReference>
<keyword evidence="1 3" id="KW-0807">Transducer</keyword>
<dbReference type="PANTHER" id="PTHR32089:SF112">
    <property type="entry name" value="LYSOZYME-LIKE PROTEIN-RELATED"/>
    <property type="match status" value="1"/>
</dbReference>
<evidence type="ECO:0000259" key="6">
    <source>
        <dbReference type="PROSITE" id="PS50885"/>
    </source>
</evidence>
<protein>
    <submittedName>
        <fullName evidence="7">HAMP domain-containing protein</fullName>
    </submittedName>
</protein>
<sequence length="645" mass="69589">MSIRKQILVALLIFSLVPILISVAVNMYAVNKGLSSVEREQVLFAGESAANTVSVLTKELESGVRTCGWWDDANENVGKSDIAWIKDQLSTAMSDFSLDFMLVTDKDGKILYAEGTESFTGDMRQQPILKPLVGDKKLHSGLYKASKGMALVAEAQILRTGGKGDCAGYLVFGKRIGNKHLETLKKLTGAEVALLYPTGEAPLATEATFAKEPENGKVINSQMVGTTKYLTSYRPLHDINGSEVAKIAASIPVVASVQTEKDLVSIAMAILVVSCLIVIPSGMVISNRIAKPITATAELLDEVASGNLQHKHVYADQRGEIGRMINAYNRMVQGLAGLVKGCNESAENVVGTTRILNSSIENLRICSKENTLHIQQVAQASQKIRSTSEISVADMLNIAGIVREVSQYVSTLREASQETASQANDGRTEIERVIKQMQLILEKSEGTEHVVNVLGTNSEKIGQFVDVITSIASQTNLLALNAAIEAARAGEHGRGFAVVAEEVRQLAEESAKAAGEIHHIMSEIQRGTAQSISAIHEETGVIREGVSMVEKSGNLFVKIEEAALEVSRKITSIADQTQTLTAQSESVVGRVTDVQREINVISDMAQTIAASTEEELASVEEVSHSIGKLDAMVVQMRELTSRFRL</sequence>
<dbReference type="Gene3D" id="1.10.287.950">
    <property type="entry name" value="Methyl-accepting chemotaxis protein"/>
    <property type="match status" value="1"/>
</dbReference>
<dbReference type="Pfam" id="PF05228">
    <property type="entry name" value="CHASE4"/>
    <property type="match status" value="1"/>
</dbReference>
<dbReference type="CDD" id="cd11386">
    <property type="entry name" value="MCP_signal"/>
    <property type="match status" value="1"/>
</dbReference>
<dbReference type="CDD" id="cd06225">
    <property type="entry name" value="HAMP"/>
    <property type="match status" value="1"/>
</dbReference>
<dbReference type="Pfam" id="PF00015">
    <property type="entry name" value="MCPsignal"/>
    <property type="match status" value="1"/>
</dbReference>
<keyword evidence="4" id="KW-1133">Transmembrane helix</keyword>
<dbReference type="SMART" id="SM00304">
    <property type="entry name" value="HAMP"/>
    <property type="match status" value="1"/>
</dbReference>
<keyword evidence="8" id="KW-1185">Reference proteome</keyword>
<evidence type="ECO:0000259" key="5">
    <source>
        <dbReference type="PROSITE" id="PS50111"/>
    </source>
</evidence>
<dbReference type="InterPro" id="IPR003660">
    <property type="entry name" value="HAMP_dom"/>
</dbReference>
<name>A0A6I3SQF1_HELMO</name>
<dbReference type="GO" id="GO:0016020">
    <property type="term" value="C:membrane"/>
    <property type="evidence" value="ECO:0007669"/>
    <property type="project" value="InterPro"/>
</dbReference>
<comment type="caution">
    <text evidence="7">The sequence shown here is derived from an EMBL/GenBank/DDBJ whole genome shotgun (WGS) entry which is preliminary data.</text>
</comment>
<evidence type="ECO:0000256" key="2">
    <source>
        <dbReference type="ARBA" id="ARBA00029447"/>
    </source>
</evidence>
<dbReference type="AlphaFoldDB" id="A0A6I3SQF1"/>
<dbReference type="PROSITE" id="PS50111">
    <property type="entry name" value="CHEMOTAXIS_TRANSDUC_2"/>
    <property type="match status" value="1"/>
</dbReference>
<keyword evidence="4" id="KW-0812">Transmembrane</keyword>
<dbReference type="Pfam" id="PF00672">
    <property type="entry name" value="HAMP"/>
    <property type="match status" value="1"/>
</dbReference>
<dbReference type="GO" id="GO:0007165">
    <property type="term" value="P:signal transduction"/>
    <property type="evidence" value="ECO:0007669"/>
    <property type="project" value="UniProtKB-KW"/>
</dbReference>
<evidence type="ECO:0000313" key="8">
    <source>
        <dbReference type="Proteomes" id="UP000430670"/>
    </source>
</evidence>
<evidence type="ECO:0000313" key="7">
    <source>
        <dbReference type="EMBL" id="MTV50642.1"/>
    </source>
</evidence>
<dbReference type="Proteomes" id="UP000430670">
    <property type="component" value="Unassembled WGS sequence"/>
</dbReference>
<organism evidence="7 8">
    <name type="scientific">Heliobacterium mobile</name>
    <name type="common">Heliobacillus mobilis</name>
    <dbReference type="NCBI Taxonomy" id="28064"/>
    <lineage>
        <taxon>Bacteria</taxon>
        <taxon>Bacillati</taxon>
        <taxon>Bacillota</taxon>
        <taxon>Clostridia</taxon>
        <taxon>Eubacteriales</taxon>
        <taxon>Heliobacteriaceae</taxon>
        <taxon>Heliobacterium</taxon>
    </lineage>
</organism>
<dbReference type="SUPFAM" id="SSF58104">
    <property type="entry name" value="Methyl-accepting chemotaxis protein (MCP) signaling domain"/>
    <property type="match status" value="1"/>
</dbReference>
<dbReference type="EMBL" id="WNKU01000030">
    <property type="protein sequence ID" value="MTV50642.1"/>
    <property type="molecule type" value="Genomic_DNA"/>
</dbReference>
<dbReference type="Gene3D" id="6.10.340.10">
    <property type="match status" value="1"/>
</dbReference>
<comment type="similarity">
    <text evidence="2">Belongs to the methyl-accepting chemotaxis (MCP) protein family.</text>
</comment>
<dbReference type="SMART" id="SM00283">
    <property type="entry name" value="MA"/>
    <property type="match status" value="1"/>
</dbReference>
<feature type="transmembrane region" description="Helical" evidence="4">
    <location>
        <begin position="7"/>
        <end position="29"/>
    </location>
</feature>
<reference evidence="7 8" key="1">
    <citation type="submission" date="2019-11" db="EMBL/GenBank/DDBJ databases">
        <title>Whole-genome sequence of a the green, strictly anaerobic photosynthetic bacterium Heliobacillus mobilis DSM 6151.</title>
        <authorList>
            <person name="Kyndt J.A."/>
            <person name="Meyer T.E."/>
        </authorList>
    </citation>
    <scope>NUCLEOTIDE SEQUENCE [LARGE SCALE GENOMIC DNA]</scope>
    <source>
        <strain evidence="7 8">DSM 6151</strain>
    </source>
</reference>
<keyword evidence="4" id="KW-0472">Membrane</keyword>